<proteinExistence type="inferred from homology"/>
<name>A0A1H3WAW4_9ACTO</name>
<dbReference type="EMBL" id="FNQV01000002">
    <property type="protein sequence ID" value="SDZ84259.1"/>
    <property type="molecule type" value="Genomic_DNA"/>
</dbReference>
<feature type="chain" id="PRO_5011696671" description="Peptidyl-prolyl cis-trans isomerase" evidence="6">
    <location>
        <begin position="26"/>
        <end position="308"/>
    </location>
</feature>
<dbReference type="InterPro" id="IPR044609">
    <property type="entry name" value="FKBP2/11"/>
</dbReference>
<gene>
    <name evidence="8" type="ORF">SAMN02910418_00365</name>
</gene>
<dbReference type="InterPro" id="IPR001179">
    <property type="entry name" value="PPIase_FKBP_dom"/>
</dbReference>
<dbReference type="EC" id="5.2.1.8" evidence="5"/>
<keyword evidence="6" id="KW-0732">Signal</keyword>
<evidence type="ECO:0000256" key="2">
    <source>
        <dbReference type="ARBA" id="ARBA00023110"/>
    </source>
</evidence>
<keyword evidence="9" id="KW-1185">Reference proteome</keyword>
<comment type="similarity">
    <text evidence="5">Belongs to the FKBP-type PPIase family.</text>
</comment>
<evidence type="ECO:0000256" key="4">
    <source>
        <dbReference type="PROSITE-ProRule" id="PRU00277"/>
    </source>
</evidence>
<keyword evidence="2 4" id="KW-0697">Rotamase</keyword>
<evidence type="ECO:0000256" key="5">
    <source>
        <dbReference type="RuleBase" id="RU003915"/>
    </source>
</evidence>
<dbReference type="Pfam" id="PF00254">
    <property type="entry name" value="FKBP_C"/>
    <property type="match status" value="1"/>
</dbReference>
<dbReference type="AlphaFoldDB" id="A0A1H3WAW4"/>
<evidence type="ECO:0000313" key="9">
    <source>
        <dbReference type="Proteomes" id="UP000199288"/>
    </source>
</evidence>
<dbReference type="GO" id="GO:0003755">
    <property type="term" value="F:peptidyl-prolyl cis-trans isomerase activity"/>
    <property type="evidence" value="ECO:0007669"/>
    <property type="project" value="UniProtKB-UniRule"/>
</dbReference>
<dbReference type="InterPro" id="IPR046357">
    <property type="entry name" value="PPIase_dom_sf"/>
</dbReference>
<evidence type="ECO:0000313" key="8">
    <source>
        <dbReference type="EMBL" id="SDZ84259.1"/>
    </source>
</evidence>
<accession>A0A1H3WAW4</accession>
<reference evidence="9" key="1">
    <citation type="submission" date="2016-10" db="EMBL/GenBank/DDBJ databases">
        <authorList>
            <person name="Varghese N."/>
            <person name="Submissions S."/>
        </authorList>
    </citation>
    <scope>NUCLEOTIDE SEQUENCE [LARGE SCALE GENOMIC DNA]</scope>
    <source>
        <strain evidence="9">KPR-1</strain>
    </source>
</reference>
<dbReference type="SUPFAM" id="SSF54534">
    <property type="entry name" value="FKBP-like"/>
    <property type="match status" value="1"/>
</dbReference>
<dbReference type="PROSITE" id="PS51257">
    <property type="entry name" value="PROKAR_LIPOPROTEIN"/>
    <property type="match status" value="1"/>
</dbReference>
<dbReference type="OrthoDB" id="25996at2"/>
<keyword evidence="3 4" id="KW-0413">Isomerase</keyword>
<dbReference type="RefSeq" id="WP_092561410.1">
    <property type="nucleotide sequence ID" value="NZ_FNQV01000002.1"/>
</dbReference>
<evidence type="ECO:0000259" key="7">
    <source>
        <dbReference type="PROSITE" id="PS50059"/>
    </source>
</evidence>
<feature type="signal peptide" evidence="6">
    <location>
        <begin position="1"/>
        <end position="25"/>
    </location>
</feature>
<dbReference type="PANTHER" id="PTHR45779:SF7">
    <property type="entry name" value="PEPTIDYLPROLYL ISOMERASE"/>
    <property type="match status" value="1"/>
</dbReference>
<comment type="catalytic activity">
    <reaction evidence="1 4 5">
        <text>[protein]-peptidylproline (omega=180) = [protein]-peptidylproline (omega=0)</text>
        <dbReference type="Rhea" id="RHEA:16237"/>
        <dbReference type="Rhea" id="RHEA-COMP:10747"/>
        <dbReference type="Rhea" id="RHEA-COMP:10748"/>
        <dbReference type="ChEBI" id="CHEBI:83833"/>
        <dbReference type="ChEBI" id="CHEBI:83834"/>
        <dbReference type="EC" id="5.2.1.8"/>
    </reaction>
</comment>
<dbReference type="PANTHER" id="PTHR45779">
    <property type="entry name" value="PEPTIDYLPROLYL ISOMERASE"/>
    <property type="match status" value="1"/>
</dbReference>
<feature type="domain" description="PPIase FKBP-type" evidence="7">
    <location>
        <begin position="91"/>
        <end position="177"/>
    </location>
</feature>
<evidence type="ECO:0000256" key="3">
    <source>
        <dbReference type="ARBA" id="ARBA00023235"/>
    </source>
</evidence>
<evidence type="ECO:0000256" key="1">
    <source>
        <dbReference type="ARBA" id="ARBA00000971"/>
    </source>
</evidence>
<dbReference type="Proteomes" id="UP000199288">
    <property type="component" value="Unassembled WGS sequence"/>
</dbReference>
<evidence type="ECO:0000256" key="6">
    <source>
        <dbReference type="SAM" id="SignalP"/>
    </source>
</evidence>
<dbReference type="PROSITE" id="PS50059">
    <property type="entry name" value="FKBP_PPIASE"/>
    <property type="match status" value="1"/>
</dbReference>
<sequence length="308" mass="31333">MKRFALAATAAAALVLSACSGNSTATDPETSAPSTTAPQSDVAVKVVDSPIFEVKGDAGSAPELTFNGDAPAELQRYTLDAKPDGAEVGPDDVVYAHYHGQVWNGEKFDSSYDRGAPIAFSLNGVIPGWKHGLTGARVGERVELSIPSEYGYPNGTPDGGIKAGDTIVFVVEILDSVAPDTPAPAAGEQVSDPAELGLTVEDADGQLKSVTVEKSTTEPTEPKLVKLTEGTGEGTVAENSQMIVRVVGGTFNGEPTPGGAQIITADAAAMPDTVGAAPGARFALLSPASGQGPAQAAVFDIIKVLSAK</sequence>
<protein>
    <recommendedName>
        <fullName evidence="5">Peptidyl-prolyl cis-trans isomerase</fullName>
        <ecNumber evidence="5">5.2.1.8</ecNumber>
    </recommendedName>
</protein>
<dbReference type="Gene3D" id="3.10.50.40">
    <property type="match status" value="1"/>
</dbReference>
<organism evidence="8 9">
    <name type="scientific">Bowdeniella nasicola</name>
    <dbReference type="NCBI Taxonomy" id="208480"/>
    <lineage>
        <taxon>Bacteria</taxon>
        <taxon>Bacillati</taxon>
        <taxon>Actinomycetota</taxon>
        <taxon>Actinomycetes</taxon>
        <taxon>Actinomycetales</taxon>
        <taxon>Actinomycetaceae</taxon>
        <taxon>Bowdeniella</taxon>
    </lineage>
</organism>